<proteinExistence type="predicted"/>
<sequence>MNETYTAPELTEVGELTADTLGDVGTEWDFTMLYL</sequence>
<accession>A0ABV4CQK1</accession>
<dbReference type="EMBL" id="JBGEHV010000092">
    <property type="protein sequence ID" value="MEY8043382.1"/>
    <property type="molecule type" value="Genomic_DNA"/>
</dbReference>
<evidence type="ECO:0000313" key="2">
    <source>
        <dbReference type="Proteomes" id="UP001564626"/>
    </source>
</evidence>
<evidence type="ECO:0000313" key="1">
    <source>
        <dbReference type="EMBL" id="MEY8043382.1"/>
    </source>
</evidence>
<reference evidence="1 2" key="1">
    <citation type="submission" date="2024-08" db="EMBL/GenBank/DDBJ databases">
        <title>Genome mining of Saccharopolyspora cebuensis PGLac3 from Nigerian medicinal plant.</title>
        <authorList>
            <person name="Ezeobiora C.E."/>
            <person name="Igbokwe N.H."/>
            <person name="Amin D.H."/>
            <person name="Mendie U.E."/>
        </authorList>
    </citation>
    <scope>NUCLEOTIDE SEQUENCE [LARGE SCALE GENOMIC DNA]</scope>
    <source>
        <strain evidence="1 2">PGLac3</strain>
    </source>
</reference>
<dbReference type="Proteomes" id="UP001564626">
    <property type="component" value="Unassembled WGS sequence"/>
</dbReference>
<dbReference type="RefSeq" id="WP_345356913.1">
    <property type="nucleotide sequence ID" value="NZ_BAABII010000003.1"/>
</dbReference>
<organism evidence="1 2">
    <name type="scientific">Saccharopolyspora cebuensis</name>
    <dbReference type="NCBI Taxonomy" id="418759"/>
    <lineage>
        <taxon>Bacteria</taxon>
        <taxon>Bacillati</taxon>
        <taxon>Actinomycetota</taxon>
        <taxon>Actinomycetes</taxon>
        <taxon>Pseudonocardiales</taxon>
        <taxon>Pseudonocardiaceae</taxon>
        <taxon>Saccharopolyspora</taxon>
    </lineage>
</organism>
<keyword evidence="2" id="KW-1185">Reference proteome</keyword>
<dbReference type="NCBIfam" id="NF033521">
    <property type="entry name" value="lasso_leader_L3"/>
    <property type="match status" value="1"/>
</dbReference>
<name>A0ABV4CQK1_9PSEU</name>
<comment type="caution">
    <text evidence="1">The sequence shown here is derived from an EMBL/GenBank/DDBJ whole genome shotgun (WGS) entry which is preliminary data.</text>
</comment>
<protein>
    <submittedName>
        <fullName evidence="1">Lasso RiPP family leader peptide-containing protein</fullName>
    </submittedName>
</protein>
<gene>
    <name evidence="1" type="ORF">AB8O55_28575</name>
</gene>